<evidence type="ECO:0000259" key="2">
    <source>
        <dbReference type="Pfam" id="PF02371"/>
    </source>
</evidence>
<evidence type="ECO:0000313" key="5">
    <source>
        <dbReference type="EMBL" id="EXF92064.1"/>
    </source>
</evidence>
<dbReference type="eggNOG" id="COG3547">
    <property type="taxonomic scope" value="Bacteria"/>
</dbReference>
<dbReference type="Proteomes" id="UP000022611">
    <property type="component" value="Unassembled WGS sequence"/>
</dbReference>
<gene>
    <name evidence="7" type="ORF">HK44_003520</name>
    <name evidence="8" type="ORF">HK44_006220</name>
    <name evidence="9" type="ORF">HK44_008415</name>
    <name evidence="10" type="ORF">HK44_009045</name>
    <name evidence="11" type="ORF">HK44_009155</name>
    <name evidence="6" type="ORF">HK44_010605</name>
    <name evidence="4" type="ORF">HK44_014130</name>
    <name evidence="5" type="ORF">HK44_014790</name>
    <name evidence="3" type="ORF">HK44_017430</name>
    <name evidence="13" type="ORF">HK44_024020</name>
    <name evidence="12" type="ORF">HK44_025185</name>
</gene>
<dbReference type="NCBIfam" id="NF033542">
    <property type="entry name" value="transpos_IS110"/>
    <property type="match status" value="1"/>
</dbReference>
<feature type="domain" description="Transposase IS110-like N-terminal" evidence="1">
    <location>
        <begin position="8"/>
        <end position="147"/>
    </location>
</feature>
<evidence type="ECO:0000313" key="7">
    <source>
        <dbReference type="EMBL" id="EXF92794.1"/>
    </source>
</evidence>
<dbReference type="EMBL" id="AFOY02000007">
    <property type="protein sequence ID" value="EXF95531.1"/>
    <property type="molecule type" value="Genomic_DNA"/>
</dbReference>
<evidence type="ECO:0000313" key="14">
    <source>
        <dbReference type="Proteomes" id="UP000022611"/>
    </source>
</evidence>
<dbReference type="EMBL" id="AFOY02000015">
    <property type="protein sequence ID" value="EXF93670.1"/>
    <property type="molecule type" value="Genomic_DNA"/>
</dbReference>
<dbReference type="RefSeq" id="WP_024264761.1">
    <property type="nucleotide sequence ID" value="NZ_AFOY02000005.1"/>
</dbReference>
<dbReference type="EMBL" id="AFOY02000019">
    <property type="protein sequence ID" value="EXF92064.1"/>
    <property type="molecule type" value="Genomic_DNA"/>
</dbReference>
<dbReference type="InterPro" id="IPR003346">
    <property type="entry name" value="Transposase_20"/>
</dbReference>
<dbReference type="GO" id="GO:0003677">
    <property type="term" value="F:DNA binding"/>
    <property type="evidence" value="ECO:0007669"/>
    <property type="project" value="InterPro"/>
</dbReference>
<evidence type="ECO:0000313" key="10">
    <source>
        <dbReference type="EMBL" id="EXF93769.1"/>
    </source>
</evidence>
<sequence length="341" mass="37674">MNKVAIAAIDLGKHSFHLHAQDDRGHELYRKKFTRAALMQHLMNLEPCTVVMEACGGAHFMAQEVAKLGHTPKLIAPHLVRPYVKSNKNDFADAEAICEAATRPTMRFVHPKTQAQQLLAMLNSTRDSFIKERTATVNRIHAALLEVGVSLATGFKPIKELPARLEASSIPVPIKKLLTRLQEHFTYLDGQIKTLDKEVECQAAEDDLAARLMTMPCVGPITSSVLAAELGDGKQFKCGRGYSASIGLIPKQHSTGGKTVLLGISKRGDRNQRRLLVQCARVYLMQLDRQKGWLADWVRQLLAHHHSNHVVCALANKLARIAWAIAAHHTEFDAGPTAMNA</sequence>
<evidence type="ECO:0000313" key="11">
    <source>
        <dbReference type="EMBL" id="EXF93791.1"/>
    </source>
</evidence>
<dbReference type="EMBL" id="AFOY02000016">
    <property type="protein sequence ID" value="EXF92592.1"/>
    <property type="molecule type" value="Genomic_DNA"/>
</dbReference>
<evidence type="ECO:0000313" key="3">
    <source>
        <dbReference type="EMBL" id="EXF91624.1"/>
    </source>
</evidence>
<dbReference type="GO" id="GO:0004803">
    <property type="term" value="F:transposase activity"/>
    <property type="evidence" value="ECO:0007669"/>
    <property type="project" value="InterPro"/>
</dbReference>
<evidence type="ECO:0000313" key="8">
    <source>
        <dbReference type="EMBL" id="EXF93284.1"/>
    </source>
</evidence>
<dbReference type="InterPro" id="IPR002525">
    <property type="entry name" value="Transp_IS110-like_N"/>
</dbReference>
<dbReference type="OrthoDB" id="5289737at2"/>
<proteinExistence type="predicted"/>
<evidence type="ECO:0000259" key="1">
    <source>
        <dbReference type="Pfam" id="PF01548"/>
    </source>
</evidence>
<evidence type="ECO:0000313" key="6">
    <source>
        <dbReference type="EMBL" id="EXF92592.1"/>
    </source>
</evidence>
<accession>A0A010RV17</accession>
<evidence type="ECO:0000313" key="12">
    <source>
        <dbReference type="EMBL" id="EXF95531.1"/>
    </source>
</evidence>
<protein>
    <submittedName>
        <fullName evidence="7">Transposase</fullName>
    </submittedName>
</protein>
<evidence type="ECO:0000313" key="13">
    <source>
        <dbReference type="EMBL" id="EXF95668.1"/>
    </source>
</evidence>
<dbReference type="EMBL" id="AFOY02000015">
    <property type="protein sequence ID" value="EXF93769.1"/>
    <property type="molecule type" value="Genomic_DNA"/>
</dbReference>
<evidence type="ECO:0000313" key="4">
    <source>
        <dbReference type="EMBL" id="EXF91938.1"/>
    </source>
</evidence>
<dbReference type="GO" id="GO:0006313">
    <property type="term" value="P:DNA transposition"/>
    <property type="evidence" value="ECO:0007669"/>
    <property type="project" value="InterPro"/>
</dbReference>
<organism evidence="7 14">
    <name type="scientific">Pseudomonas fluorescens HK44</name>
    <dbReference type="NCBI Taxonomy" id="1042209"/>
    <lineage>
        <taxon>Bacteria</taxon>
        <taxon>Pseudomonadati</taxon>
        <taxon>Pseudomonadota</taxon>
        <taxon>Gammaproteobacteria</taxon>
        <taxon>Pseudomonadales</taxon>
        <taxon>Pseudomonadaceae</taxon>
        <taxon>Pseudomonas</taxon>
    </lineage>
</organism>
<dbReference type="EMBL" id="AFOY02000021">
    <property type="protein sequence ID" value="EXF91624.1"/>
    <property type="molecule type" value="Genomic_DNA"/>
</dbReference>
<dbReference type="EMBL" id="AFOY02000019">
    <property type="protein sequence ID" value="EXF91938.1"/>
    <property type="molecule type" value="Genomic_DNA"/>
</dbReference>
<dbReference type="HOGENOM" id="CLU_036902_3_1_6"/>
<dbReference type="AlphaFoldDB" id="A0A010RV17"/>
<dbReference type="EMBL" id="AFOY02000015">
    <property type="protein sequence ID" value="EXF93791.1"/>
    <property type="molecule type" value="Genomic_DNA"/>
</dbReference>
<reference evidence="7 14" key="1">
    <citation type="journal article" date="2011" name="J. Bacteriol.">
        <title>Draft genome sequence of the polycyclic aromatic hydrocarbon-degrading, genetically engineered bioluminescent bioreporter Pseudomonas fluorescens HK44.</title>
        <authorList>
            <person name="Chauhan A."/>
            <person name="Layton A.C."/>
            <person name="Williams D.E."/>
            <person name="Smartt A.E."/>
            <person name="Ripp S."/>
            <person name="Karpinets T.V."/>
            <person name="Brown S.D."/>
            <person name="Sayler G.S."/>
        </authorList>
    </citation>
    <scope>NUCLEOTIDE SEQUENCE [LARGE SCALE GENOMIC DNA]</scope>
    <source>
        <strain evidence="7 14">HK44</strain>
    </source>
</reference>
<feature type="domain" description="Transposase IS116/IS110/IS902 C-terminal" evidence="2">
    <location>
        <begin position="210"/>
        <end position="284"/>
    </location>
</feature>
<name>A0A010RV17_PSEFL</name>
<reference evidence="7" key="2">
    <citation type="submission" date="2014-02" db="EMBL/GenBank/DDBJ databases">
        <authorList>
            <person name="Chauhan A."/>
            <person name="Layton A.L."/>
            <person name="Karpinets T.V."/>
            <person name="Brown S.D."/>
            <person name="Smartt A.E."/>
            <person name="Cusick K."/>
            <person name="Utturkar S."/>
            <person name="Kolli P."/>
            <person name="Ripp S."/>
            <person name="Williams D.E."/>
            <person name="Sayler G.S."/>
        </authorList>
    </citation>
    <scope>NUCLEOTIDE SEQUENCE</scope>
    <source>
        <strain evidence="7">HK44</strain>
    </source>
</reference>
<dbReference type="EMBL" id="AFOY02000015">
    <property type="protein sequence ID" value="EXF92794.1"/>
    <property type="molecule type" value="Genomic_DNA"/>
</dbReference>
<evidence type="ECO:0000313" key="9">
    <source>
        <dbReference type="EMBL" id="EXF93670.1"/>
    </source>
</evidence>
<dbReference type="EMBL" id="AFOY02000015">
    <property type="protein sequence ID" value="EXF93284.1"/>
    <property type="molecule type" value="Genomic_DNA"/>
</dbReference>
<comment type="caution">
    <text evidence="7">The sequence shown here is derived from an EMBL/GenBank/DDBJ whole genome shotgun (WGS) entry which is preliminary data.</text>
</comment>
<dbReference type="Pfam" id="PF01548">
    <property type="entry name" value="DEDD_Tnp_IS110"/>
    <property type="match status" value="1"/>
</dbReference>
<dbReference type="PATRIC" id="fig|1042209.11.peg.1350"/>
<dbReference type="PANTHER" id="PTHR33055:SF3">
    <property type="entry name" value="PUTATIVE TRANSPOSASE FOR IS117-RELATED"/>
    <property type="match status" value="1"/>
</dbReference>
<dbReference type="EMBL" id="AFOY02000005">
    <property type="protein sequence ID" value="EXF95668.1"/>
    <property type="molecule type" value="Genomic_DNA"/>
</dbReference>
<dbReference type="Pfam" id="PF02371">
    <property type="entry name" value="Transposase_20"/>
    <property type="match status" value="1"/>
</dbReference>
<dbReference type="PANTHER" id="PTHR33055">
    <property type="entry name" value="TRANSPOSASE FOR INSERTION SEQUENCE ELEMENT IS1111A"/>
    <property type="match status" value="1"/>
</dbReference>
<dbReference type="InterPro" id="IPR047650">
    <property type="entry name" value="Transpos_IS110"/>
</dbReference>